<keyword evidence="9" id="KW-1185">Reference proteome</keyword>
<dbReference type="Proteomes" id="UP000447434">
    <property type="component" value="Chromosome 14"/>
</dbReference>
<gene>
    <name evidence="8" type="ORF">Lalb_Chr14g0365981</name>
</gene>
<keyword evidence="6" id="KW-0539">Nucleus</keyword>
<dbReference type="InterPro" id="IPR045843">
    <property type="entry name" value="IND-like"/>
</dbReference>
<dbReference type="OrthoDB" id="673975at2759"/>
<accession>A0A6A4P1N8</accession>
<dbReference type="GO" id="GO:0046983">
    <property type="term" value="F:protein dimerization activity"/>
    <property type="evidence" value="ECO:0007669"/>
    <property type="project" value="InterPro"/>
</dbReference>
<evidence type="ECO:0000256" key="4">
    <source>
        <dbReference type="ARBA" id="ARBA00023125"/>
    </source>
</evidence>
<dbReference type="GO" id="GO:0000978">
    <property type="term" value="F:RNA polymerase II cis-regulatory region sequence-specific DNA binding"/>
    <property type="evidence" value="ECO:0007669"/>
    <property type="project" value="TreeGrafter"/>
</dbReference>
<sequence>MADDQFQASGNWWDSARNLRFESGESQSSSSCITNIGNFTWQQQDMADTTQKIQPQNHHSATSSDPNMHMMGLGLSSQAMDWNQTSLLGEKAAENSFRSMLQENMSSTRTNIQQESGVGLSQQVQYKSEKLFTEEYSTNEFKPVNKGFSMDQNQFTPQYSTRDRNQTSQAGLHSTFQVDSSALYGTAPSSILQGVLLGPDNNNSPMNFPYPKSYGSNSSNHELVPSWSKVPQFLRASSPPKQPPCSFFPPLQTPFSMPNFDVQSKNISEVRDSGAVVKKSGNESASKRPRNETSSSLPAFKVRKEKMGDRVSALQQLVSPFGKTDTASVLSEAIEFIKFLHEQVNVLSAPYMKSGAPIQIQQSCDKFKEEDGPKQDLRSRGLCLVPASSTFPMTHGTIDFWTSTFGGTSR</sequence>
<evidence type="ECO:0000256" key="3">
    <source>
        <dbReference type="ARBA" id="ARBA00023015"/>
    </source>
</evidence>
<evidence type="ECO:0000256" key="6">
    <source>
        <dbReference type="ARBA" id="ARBA00023242"/>
    </source>
</evidence>
<evidence type="ECO:0000313" key="9">
    <source>
        <dbReference type="Proteomes" id="UP000447434"/>
    </source>
</evidence>
<dbReference type="SUPFAM" id="SSF47459">
    <property type="entry name" value="HLH, helix-loop-helix DNA-binding domain"/>
    <property type="match status" value="1"/>
</dbReference>
<keyword evidence="3" id="KW-0805">Transcription regulation</keyword>
<dbReference type="InterPro" id="IPR011598">
    <property type="entry name" value="bHLH_dom"/>
</dbReference>
<dbReference type="InterPro" id="IPR036638">
    <property type="entry name" value="HLH_DNA-bd_sf"/>
</dbReference>
<dbReference type="AlphaFoldDB" id="A0A6A4P1N8"/>
<feature type="compositionally biased region" description="Polar residues" evidence="7">
    <location>
        <begin position="150"/>
        <end position="169"/>
    </location>
</feature>
<name>A0A6A4P1N8_LUPAL</name>
<comment type="subcellular location">
    <subcellularLocation>
        <location evidence="1">Nucleus</location>
    </subcellularLocation>
</comment>
<evidence type="ECO:0000256" key="7">
    <source>
        <dbReference type="SAM" id="MobiDB-lite"/>
    </source>
</evidence>
<dbReference type="PANTHER" id="PTHR16223:SF46">
    <property type="entry name" value="TRANSCRIPTION FACTOR BHLH123"/>
    <property type="match status" value="1"/>
</dbReference>
<protein>
    <submittedName>
        <fullName evidence="8">Putative transcription factor bHLH family</fullName>
    </submittedName>
</protein>
<evidence type="ECO:0000256" key="2">
    <source>
        <dbReference type="ARBA" id="ARBA00011738"/>
    </source>
</evidence>
<dbReference type="Gene3D" id="4.10.280.10">
    <property type="entry name" value="Helix-loop-helix DNA-binding domain"/>
    <property type="match status" value="1"/>
</dbReference>
<dbReference type="EMBL" id="WOCE01000014">
    <property type="protein sequence ID" value="KAE9599776.1"/>
    <property type="molecule type" value="Genomic_DNA"/>
</dbReference>
<evidence type="ECO:0000313" key="8">
    <source>
        <dbReference type="EMBL" id="KAE9599776.1"/>
    </source>
</evidence>
<feature type="region of interest" description="Disordered" evidence="7">
    <location>
        <begin position="143"/>
        <end position="169"/>
    </location>
</feature>
<dbReference type="PANTHER" id="PTHR16223">
    <property type="entry name" value="TRANSCRIPTION FACTOR BHLH83-RELATED"/>
    <property type="match status" value="1"/>
</dbReference>
<reference evidence="9" key="1">
    <citation type="journal article" date="2020" name="Nat. Commun.">
        <title>Genome sequence of the cluster root forming white lupin.</title>
        <authorList>
            <person name="Hufnagel B."/>
            <person name="Marques A."/>
            <person name="Soriano A."/>
            <person name="Marques L."/>
            <person name="Divol F."/>
            <person name="Doumas P."/>
            <person name="Sallet E."/>
            <person name="Mancinotti D."/>
            <person name="Carrere S."/>
            <person name="Marande W."/>
            <person name="Arribat S."/>
            <person name="Keller J."/>
            <person name="Huneau C."/>
            <person name="Blein T."/>
            <person name="Aime D."/>
            <person name="Laguerre M."/>
            <person name="Taylor J."/>
            <person name="Schubert V."/>
            <person name="Nelson M."/>
            <person name="Geu-Flores F."/>
            <person name="Crespi M."/>
            <person name="Gallardo-Guerrero K."/>
            <person name="Delaux P.-M."/>
            <person name="Salse J."/>
            <person name="Berges H."/>
            <person name="Guyot R."/>
            <person name="Gouzy J."/>
            <person name="Peret B."/>
        </authorList>
    </citation>
    <scope>NUCLEOTIDE SEQUENCE [LARGE SCALE GENOMIC DNA]</scope>
    <source>
        <strain evidence="9">cv. Amiga</strain>
    </source>
</reference>
<dbReference type="PROSITE" id="PS50888">
    <property type="entry name" value="BHLH"/>
    <property type="match status" value="1"/>
</dbReference>
<keyword evidence="4" id="KW-0238">DNA-binding</keyword>
<comment type="caution">
    <text evidence="8">The sequence shown here is derived from an EMBL/GenBank/DDBJ whole genome shotgun (WGS) entry which is preliminary data.</text>
</comment>
<organism evidence="8 9">
    <name type="scientific">Lupinus albus</name>
    <name type="common">White lupine</name>
    <name type="synonym">Lupinus termis</name>
    <dbReference type="NCBI Taxonomy" id="3870"/>
    <lineage>
        <taxon>Eukaryota</taxon>
        <taxon>Viridiplantae</taxon>
        <taxon>Streptophyta</taxon>
        <taxon>Embryophyta</taxon>
        <taxon>Tracheophyta</taxon>
        <taxon>Spermatophyta</taxon>
        <taxon>Magnoliopsida</taxon>
        <taxon>eudicotyledons</taxon>
        <taxon>Gunneridae</taxon>
        <taxon>Pentapetalae</taxon>
        <taxon>rosids</taxon>
        <taxon>fabids</taxon>
        <taxon>Fabales</taxon>
        <taxon>Fabaceae</taxon>
        <taxon>Papilionoideae</taxon>
        <taxon>50 kb inversion clade</taxon>
        <taxon>genistoids sensu lato</taxon>
        <taxon>core genistoids</taxon>
        <taxon>Genisteae</taxon>
        <taxon>Lupinus</taxon>
    </lineage>
</organism>
<feature type="compositionally biased region" description="Polar residues" evidence="7">
    <location>
        <begin position="48"/>
        <end position="66"/>
    </location>
</feature>
<dbReference type="FunFam" id="4.10.280.10:FF:000032">
    <property type="entry name" value="Transcription factor bHLH123 family"/>
    <property type="match status" value="1"/>
</dbReference>
<dbReference type="GO" id="GO:0000981">
    <property type="term" value="F:DNA-binding transcription factor activity, RNA polymerase II-specific"/>
    <property type="evidence" value="ECO:0007669"/>
    <property type="project" value="TreeGrafter"/>
</dbReference>
<feature type="region of interest" description="Disordered" evidence="7">
    <location>
        <begin position="271"/>
        <end position="299"/>
    </location>
</feature>
<dbReference type="GO" id="GO:0005634">
    <property type="term" value="C:nucleus"/>
    <property type="evidence" value="ECO:0007669"/>
    <property type="project" value="UniProtKB-SubCell"/>
</dbReference>
<proteinExistence type="predicted"/>
<evidence type="ECO:0000256" key="1">
    <source>
        <dbReference type="ARBA" id="ARBA00004123"/>
    </source>
</evidence>
<dbReference type="InterPro" id="IPR045239">
    <property type="entry name" value="bHLH95_bHLH"/>
</dbReference>
<feature type="region of interest" description="Disordered" evidence="7">
    <location>
        <begin position="48"/>
        <end position="67"/>
    </location>
</feature>
<dbReference type="CDD" id="cd11393">
    <property type="entry name" value="bHLH_AtbHLH_like"/>
    <property type="match status" value="1"/>
</dbReference>
<keyword evidence="5" id="KW-0804">Transcription</keyword>
<evidence type="ECO:0000256" key="5">
    <source>
        <dbReference type="ARBA" id="ARBA00023163"/>
    </source>
</evidence>
<comment type="subunit">
    <text evidence="2">Homodimer.</text>
</comment>